<evidence type="ECO:0000259" key="2">
    <source>
        <dbReference type="SMART" id="SM00899"/>
    </source>
</evidence>
<dbReference type="GO" id="GO:0046914">
    <property type="term" value="F:transition metal ion binding"/>
    <property type="evidence" value="ECO:0007669"/>
    <property type="project" value="InterPro"/>
</dbReference>
<dbReference type="Gene3D" id="2.30.30.90">
    <property type="match status" value="1"/>
</dbReference>
<evidence type="ECO:0000313" key="4">
    <source>
        <dbReference type="Proteomes" id="UP000293296"/>
    </source>
</evidence>
<dbReference type="SUPFAM" id="SSF50037">
    <property type="entry name" value="C-terminal domain of transcriptional repressors"/>
    <property type="match status" value="1"/>
</dbReference>
<dbReference type="Proteomes" id="UP000293296">
    <property type="component" value="Chromosome"/>
</dbReference>
<organism evidence="3 4">
    <name type="scientific">Solidesulfovibrio carbinolicus</name>
    <dbReference type="NCBI Taxonomy" id="296842"/>
    <lineage>
        <taxon>Bacteria</taxon>
        <taxon>Pseudomonadati</taxon>
        <taxon>Thermodesulfobacteriota</taxon>
        <taxon>Desulfovibrionia</taxon>
        <taxon>Desulfovibrionales</taxon>
        <taxon>Desulfovibrionaceae</taxon>
        <taxon>Solidesulfovibrio</taxon>
    </lineage>
</organism>
<feature type="domain" description="Ferrous iron transporter FeoA-like" evidence="2">
    <location>
        <begin position="10"/>
        <end position="82"/>
    </location>
</feature>
<dbReference type="InterPro" id="IPR052713">
    <property type="entry name" value="FeoA"/>
</dbReference>
<dbReference type="PANTHER" id="PTHR42954">
    <property type="entry name" value="FE(2+) TRANSPORT PROTEIN A"/>
    <property type="match status" value="1"/>
</dbReference>
<dbReference type="KEGG" id="dcb:C3Y92_07510"/>
<dbReference type="SMART" id="SM00899">
    <property type="entry name" value="FeoA"/>
    <property type="match status" value="1"/>
</dbReference>
<dbReference type="InterPro" id="IPR008988">
    <property type="entry name" value="Transcriptional_repressor_C"/>
</dbReference>
<dbReference type="Pfam" id="PF04023">
    <property type="entry name" value="FeoA"/>
    <property type="match status" value="1"/>
</dbReference>
<reference evidence="3 4" key="1">
    <citation type="submission" date="2018-02" db="EMBL/GenBank/DDBJ databases">
        <title>Genome sequence of Desulfovibrio carbinolicus DSM 3852.</title>
        <authorList>
            <person name="Wilbanks E."/>
            <person name="Skennerton C.T."/>
            <person name="Orphan V.J."/>
        </authorList>
    </citation>
    <scope>NUCLEOTIDE SEQUENCE [LARGE SCALE GENOMIC DNA]</scope>
    <source>
        <strain evidence="3 4">DSM 3852</strain>
    </source>
</reference>
<dbReference type="EMBL" id="CP026538">
    <property type="protein sequence ID" value="QAZ67081.1"/>
    <property type="molecule type" value="Genomic_DNA"/>
</dbReference>
<dbReference type="RefSeq" id="WP_129351306.1">
    <property type="nucleotide sequence ID" value="NZ_CP026538.1"/>
</dbReference>
<name>A0A4P6HJ23_9BACT</name>
<protein>
    <submittedName>
        <fullName evidence="3">Iron transporter FeoA</fullName>
    </submittedName>
</protein>
<accession>A0A4P6HJ23</accession>
<dbReference type="InterPro" id="IPR038157">
    <property type="entry name" value="FeoA_core_dom"/>
</dbReference>
<keyword evidence="4" id="KW-1185">Reference proteome</keyword>
<dbReference type="AlphaFoldDB" id="A0A4P6HJ23"/>
<dbReference type="PANTHER" id="PTHR42954:SF2">
    <property type="entry name" value="FE(2+) TRANSPORT PROTEIN A"/>
    <property type="match status" value="1"/>
</dbReference>
<dbReference type="OrthoDB" id="9811076at2"/>
<evidence type="ECO:0000256" key="1">
    <source>
        <dbReference type="ARBA" id="ARBA00023004"/>
    </source>
</evidence>
<dbReference type="InterPro" id="IPR007167">
    <property type="entry name" value="Fe-transptr_FeoA-like"/>
</dbReference>
<proteinExistence type="predicted"/>
<evidence type="ECO:0000313" key="3">
    <source>
        <dbReference type="EMBL" id="QAZ67081.1"/>
    </source>
</evidence>
<gene>
    <name evidence="3" type="ORF">C3Y92_07510</name>
</gene>
<keyword evidence="1" id="KW-0408">Iron</keyword>
<sequence length="83" mass="8775">MDTREDDNRTHLGAIAPGGQCTVARVGCDGCLGQRLGDLGLVPGETVTVVRNAPLRDPIEIKVSGFLVSLRRCEASLVEVTAK</sequence>